<dbReference type="InterPro" id="IPR015915">
    <property type="entry name" value="Kelch-typ_b-propeller"/>
</dbReference>
<reference evidence="7" key="1">
    <citation type="submission" date="2025-08" db="UniProtKB">
        <authorList>
            <consortium name="RefSeq"/>
        </authorList>
    </citation>
    <scope>IDENTIFICATION</scope>
    <source>
        <tissue evidence="7">Adult</tissue>
    </source>
</reference>
<evidence type="ECO:0000256" key="1">
    <source>
        <dbReference type="ARBA" id="ARBA00013699"/>
    </source>
</evidence>
<dbReference type="SMART" id="SM00612">
    <property type="entry name" value="Kelch"/>
    <property type="match status" value="4"/>
</dbReference>
<evidence type="ECO:0000256" key="4">
    <source>
        <dbReference type="ARBA" id="ARBA00043912"/>
    </source>
</evidence>
<evidence type="ECO:0000256" key="2">
    <source>
        <dbReference type="ARBA" id="ARBA00022441"/>
    </source>
</evidence>
<dbReference type="Pfam" id="PF07707">
    <property type="entry name" value="BACK"/>
    <property type="match status" value="1"/>
</dbReference>
<keyword evidence="2" id="KW-0880">Kelch repeat</keyword>
<evidence type="ECO:0000313" key="7">
    <source>
        <dbReference type="RefSeq" id="XP_049315447.1"/>
    </source>
</evidence>
<dbReference type="InterPro" id="IPR017096">
    <property type="entry name" value="BTB-kelch_protein"/>
</dbReference>
<dbReference type="SMART" id="SM00875">
    <property type="entry name" value="BACK"/>
    <property type="match status" value="1"/>
</dbReference>
<dbReference type="Proteomes" id="UP001652620">
    <property type="component" value="Chromosome 5"/>
</dbReference>
<feature type="domain" description="BTB" evidence="5">
    <location>
        <begin position="39"/>
        <end position="106"/>
    </location>
</feature>
<sequence length="554" mass="62690">MATSSSQTLALKRNSSEQNHFMEKLMAKICSFYDEQSLIDVTFKVPNPTALVPAHRLILAAASPYFENLFNGNQGTNPVIEINDIDSDIFEHLITFCYTGQALITVNNIAAMLNAAIVLQLDVAITSIVDYLMTHMDEYTLQGAYTLGRETHCEYLKQKIIEYETQNFMEISQSDEFLNFDVEKLQRILVSDNLNITREEDAYDAIQRWYNYDAPARQEQLPLLIACLRLTQFNMDFLMTHIQPLPGCELLAFKALSWIGVPTARPMINMRFTEPRGISGEKTMLAVYPKLLQYYKIEDEWQEYASIEIGYGGYRTILKDDNLLFVGGGYTYNIVRSWNIRNKTWQYLPAMNQARRDHCVVELDGKIYAIGGYGDYVLSSVERYTTSDGWKFVNSLIVGRSDAGAVTLNGKIYIMGGNNGNGDLKSVECYNPDSNTWTSCADMTKCHILPGIAAHEGHIYVLGSGDDFTHSVTVERYDPEQDTWSQICSLGMGGGYRACISLDNKLWAIGSNLFYKSCVSVFDEENFCWIEGCSLLERKVRNCFVVPESLLSSI</sequence>
<name>A0ABM3K1U0_BACDO</name>
<dbReference type="InterPro" id="IPR011705">
    <property type="entry name" value="BACK"/>
</dbReference>
<dbReference type="PROSITE" id="PS50097">
    <property type="entry name" value="BTB"/>
    <property type="match status" value="1"/>
</dbReference>
<dbReference type="PANTHER" id="PTHR45632:SF3">
    <property type="entry name" value="KELCH-LIKE PROTEIN 32"/>
    <property type="match status" value="1"/>
</dbReference>
<dbReference type="Gene3D" id="1.25.40.420">
    <property type="match status" value="1"/>
</dbReference>
<proteinExistence type="predicted"/>
<evidence type="ECO:0000259" key="5">
    <source>
        <dbReference type="PROSITE" id="PS50097"/>
    </source>
</evidence>
<dbReference type="Gene3D" id="3.30.710.10">
    <property type="entry name" value="Potassium Channel Kv1.1, Chain A"/>
    <property type="match status" value="1"/>
</dbReference>
<dbReference type="SUPFAM" id="SSF117281">
    <property type="entry name" value="Kelch motif"/>
    <property type="match status" value="1"/>
</dbReference>
<dbReference type="PANTHER" id="PTHR45632">
    <property type="entry name" value="LD33804P"/>
    <property type="match status" value="1"/>
</dbReference>
<evidence type="ECO:0000256" key="3">
    <source>
        <dbReference type="ARBA" id="ARBA00022737"/>
    </source>
</evidence>
<comment type="function">
    <text evidence="4">Probable substrate-specific adapter of an E3 ubiquitin-protein ligase complex which mediates the ubiquitination and subsequent proteasomal degradation of target proteins. May have a role in synapse differentiation and growth.</text>
</comment>
<dbReference type="Pfam" id="PF00651">
    <property type="entry name" value="BTB"/>
    <property type="match status" value="1"/>
</dbReference>
<keyword evidence="3" id="KW-0677">Repeat</keyword>
<dbReference type="SUPFAM" id="SSF54695">
    <property type="entry name" value="POZ domain"/>
    <property type="match status" value="1"/>
</dbReference>
<dbReference type="RefSeq" id="XP_049315447.1">
    <property type="nucleotide sequence ID" value="XM_049459490.1"/>
</dbReference>
<dbReference type="SMART" id="SM00225">
    <property type="entry name" value="BTB"/>
    <property type="match status" value="1"/>
</dbReference>
<protein>
    <recommendedName>
        <fullName evidence="1">Kelch-like protein diablo</fullName>
    </recommendedName>
</protein>
<evidence type="ECO:0000313" key="6">
    <source>
        <dbReference type="Proteomes" id="UP001652620"/>
    </source>
</evidence>
<accession>A0ABM3K1U0</accession>
<dbReference type="Pfam" id="PF01344">
    <property type="entry name" value="Kelch_1"/>
    <property type="match status" value="3"/>
</dbReference>
<dbReference type="InterPro" id="IPR000210">
    <property type="entry name" value="BTB/POZ_dom"/>
</dbReference>
<dbReference type="GeneID" id="125779065"/>
<dbReference type="Gene3D" id="2.120.10.80">
    <property type="entry name" value="Kelch-type beta propeller"/>
    <property type="match status" value="1"/>
</dbReference>
<keyword evidence="6" id="KW-1185">Reference proteome</keyword>
<dbReference type="PIRSF" id="PIRSF037037">
    <property type="entry name" value="Kelch-like_protein_gigaxonin"/>
    <property type="match status" value="1"/>
</dbReference>
<gene>
    <name evidence="7" type="primary">LOC125779065</name>
</gene>
<organism evidence="6 7">
    <name type="scientific">Bactrocera dorsalis</name>
    <name type="common">Oriental fruit fly</name>
    <name type="synonym">Dacus dorsalis</name>
    <dbReference type="NCBI Taxonomy" id="27457"/>
    <lineage>
        <taxon>Eukaryota</taxon>
        <taxon>Metazoa</taxon>
        <taxon>Ecdysozoa</taxon>
        <taxon>Arthropoda</taxon>
        <taxon>Hexapoda</taxon>
        <taxon>Insecta</taxon>
        <taxon>Pterygota</taxon>
        <taxon>Neoptera</taxon>
        <taxon>Endopterygota</taxon>
        <taxon>Diptera</taxon>
        <taxon>Brachycera</taxon>
        <taxon>Muscomorpha</taxon>
        <taxon>Tephritoidea</taxon>
        <taxon>Tephritidae</taxon>
        <taxon>Bactrocera</taxon>
        <taxon>Bactrocera</taxon>
    </lineage>
</organism>
<dbReference type="InterPro" id="IPR011333">
    <property type="entry name" value="SKP1/BTB/POZ_sf"/>
</dbReference>
<dbReference type="InterPro" id="IPR006652">
    <property type="entry name" value="Kelch_1"/>
</dbReference>